<keyword evidence="7" id="KW-0560">Oxidoreductase</keyword>
<dbReference type="InterPro" id="IPR001709">
    <property type="entry name" value="Flavoprot_Pyr_Nucl_cyt_Rdtase"/>
</dbReference>
<sequence length="479" mass="54083">MVVFHIFQDIIDVLPQSESFSLPTFKRNPLKIEFTDSKETGQSVNTTYHDGFGPILPFAASIVYHAMILHWRRLTALEGDCKAVYEVTFDVGFQDLYLKAGDTIGVIPHNDESDVDLIISHLNLDATADLPYTLTIDNNIKGSKIPPHVPVKSTIRHVLTHCVDLRSLLKKAFLLALSKYTKNDKERKLLEYLCSKEGSAAYSTHILDKNVCVLDIFTTLKSCKPPVEVILAHLPRLLPRPYSIVNSGVKNDNVIRICFSVMTNNNRKGLTTGWLENLILNGHLSFEYGMQNLSISSSTYFPKEKVPIFVRKNVNMFCLPTNLETPLILIGPGTGVSPFIGFLEERESLKESNPDIKLGKVWLFFGCRNPVLDFIYEEELNGFLSRGTLDKLFTAFSRVEDHETKYIQDAITQNGKEVTELINDGAAVFVCGDLKTMAAEIKEILIKCFVEHHDMTVEDAQKKISEMQKDKRYVVDAWS</sequence>
<comment type="cofactor">
    <cofactor evidence="2">
        <name>FAD</name>
        <dbReference type="ChEBI" id="CHEBI:57692"/>
    </cofactor>
</comment>
<evidence type="ECO:0000256" key="3">
    <source>
        <dbReference type="ARBA" id="ARBA00022630"/>
    </source>
</evidence>
<dbReference type="PANTHER" id="PTHR19384">
    <property type="entry name" value="NITRIC OXIDE SYNTHASE-RELATED"/>
    <property type="match status" value="1"/>
</dbReference>
<reference evidence="11" key="1">
    <citation type="submission" date="2023-03" db="EMBL/GenBank/DDBJ databases">
        <title>Chromosome-level genomes of two armyworms, Mythimna separata and Mythimna loreyi, provide insights into the biosynthesis and reception of sex pheromones.</title>
        <authorList>
            <person name="Zhao H."/>
        </authorList>
    </citation>
    <scope>NUCLEOTIDE SEQUENCE</scope>
    <source>
        <strain evidence="11">BeijingLab</strain>
        <tissue evidence="11">Pupa</tissue>
    </source>
</reference>
<feature type="domain" description="FAD-binding FR-type" evidence="10">
    <location>
        <begin position="61"/>
        <end position="320"/>
    </location>
</feature>
<dbReference type="FunFam" id="1.20.990.10:FF:000007">
    <property type="entry name" value="Methionine synthase reductase"/>
    <property type="match status" value="1"/>
</dbReference>
<dbReference type="InterPro" id="IPR003097">
    <property type="entry name" value="CysJ-like_FAD-binding"/>
</dbReference>
<evidence type="ECO:0000256" key="4">
    <source>
        <dbReference type="ARBA" id="ARBA00022643"/>
    </source>
</evidence>
<dbReference type="Gene3D" id="3.40.50.80">
    <property type="entry name" value="Nucleotide-binding domain of ferredoxin-NADP reductase (FNR) module"/>
    <property type="match status" value="1"/>
</dbReference>
<dbReference type="GO" id="GO:0050667">
    <property type="term" value="P:homocysteine metabolic process"/>
    <property type="evidence" value="ECO:0007669"/>
    <property type="project" value="TreeGrafter"/>
</dbReference>
<dbReference type="PROSITE" id="PS51384">
    <property type="entry name" value="FAD_FR"/>
    <property type="match status" value="1"/>
</dbReference>
<dbReference type="Pfam" id="PF00175">
    <property type="entry name" value="NAD_binding_1"/>
    <property type="match status" value="1"/>
</dbReference>
<dbReference type="Gene3D" id="1.20.990.10">
    <property type="entry name" value="NADPH-cytochrome p450 Reductase, Chain A, domain 3"/>
    <property type="match status" value="1"/>
</dbReference>
<dbReference type="GO" id="GO:0010181">
    <property type="term" value="F:FMN binding"/>
    <property type="evidence" value="ECO:0007669"/>
    <property type="project" value="TreeGrafter"/>
</dbReference>
<comment type="caution">
    <text evidence="11">The sequence shown here is derived from an EMBL/GenBank/DDBJ whole genome shotgun (WGS) entry which is preliminary data.</text>
</comment>
<dbReference type="InterPro" id="IPR039261">
    <property type="entry name" value="FNR_nucleotide-bd"/>
</dbReference>
<dbReference type="FunFam" id="3.40.50.80:FF:000001">
    <property type="entry name" value="NADPH--cytochrome P450 reductase 1"/>
    <property type="match status" value="1"/>
</dbReference>
<comment type="cofactor">
    <cofactor evidence="1">
        <name>FMN</name>
        <dbReference type="ChEBI" id="CHEBI:58210"/>
    </cofactor>
</comment>
<dbReference type="Gene3D" id="2.40.30.10">
    <property type="entry name" value="Translation factors"/>
    <property type="match status" value="1"/>
</dbReference>
<dbReference type="InterPro" id="IPR001433">
    <property type="entry name" value="OxRdtase_FAD/NAD-bd"/>
</dbReference>
<dbReference type="InterPro" id="IPR023173">
    <property type="entry name" value="NADPH_Cyt_P450_Rdtase_alpha"/>
</dbReference>
<dbReference type="EC" id="1.16.1.8" evidence="8"/>
<dbReference type="GO" id="GO:0009086">
    <property type="term" value="P:methionine biosynthetic process"/>
    <property type="evidence" value="ECO:0007669"/>
    <property type="project" value="TreeGrafter"/>
</dbReference>
<keyword evidence="5" id="KW-0274">FAD</keyword>
<dbReference type="InterPro" id="IPR017927">
    <property type="entry name" value="FAD-bd_FR_type"/>
</dbReference>
<evidence type="ECO:0000256" key="2">
    <source>
        <dbReference type="ARBA" id="ARBA00001974"/>
    </source>
</evidence>
<evidence type="ECO:0000256" key="7">
    <source>
        <dbReference type="ARBA" id="ARBA00023002"/>
    </source>
</evidence>
<keyword evidence="3" id="KW-0285">Flavoprotein</keyword>
<evidence type="ECO:0000256" key="1">
    <source>
        <dbReference type="ARBA" id="ARBA00001917"/>
    </source>
</evidence>
<evidence type="ECO:0000256" key="8">
    <source>
        <dbReference type="ARBA" id="ARBA00039088"/>
    </source>
</evidence>
<dbReference type="PANTHER" id="PTHR19384:SF84">
    <property type="entry name" value="METHIONINE SYNTHASE REDUCTASE"/>
    <property type="match status" value="1"/>
</dbReference>
<dbReference type="GO" id="GO:0005829">
    <property type="term" value="C:cytosol"/>
    <property type="evidence" value="ECO:0007669"/>
    <property type="project" value="TreeGrafter"/>
</dbReference>
<evidence type="ECO:0000256" key="5">
    <source>
        <dbReference type="ARBA" id="ARBA00022827"/>
    </source>
</evidence>
<dbReference type="EMBL" id="JARGEI010000017">
    <property type="protein sequence ID" value="KAJ8716797.1"/>
    <property type="molecule type" value="Genomic_DNA"/>
</dbReference>
<evidence type="ECO:0000313" key="12">
    <source>
        <dbReference type="Proteomes" id="UP001231518"/>
    </source>
</evidence>
<name>A0AAD7YI34_MYTSE</name>
<organism evidence="11 12">
    <name type="scientific">Mythimna separata</name>
    <name type="common">Oriental armyworm</name>
    <name type="synonym">Pseudaletia separata</name>
    <dbReference type="NCBI Taxonomy" id="271217"/>
    <lineage>
        <taxon>Eukaryota</taxon>
        <taxon>Metazoa</taxon>
        <taxon>Ecdysozoa</taxon>
        <taxon>Arthropoda</taxon>
        <taxon>Hexapoda</taxon>
        <taxon>Insecta</taxon>
        <taxon>Pterygota</taxon>
        <taxon>Neoptera</taxon>
        <taxon>Endopterygota</taxon>
        <taxon>Lepidoptera</taxon>
        <taxon>Glossata</taxon>
        <taxon>Ditrysia</taxon>
        <taxon>Noctuoidea</taxon>
        <taxon>Noctuidae</taxon>
        <taxon>Noctuinae</taxon>
        <taxon>Hadenini</taxon>
        <taxon>Mythimna</taxon>
    </lineage>
</organism>
<dbReference type="GO" id="GO:0030586">
    <property type="term" value="F:[methionine synthase] reductase (NADPH) activity"/>
    <property type="evidence" value="ECO:0007669"/>
    <property type="project" value="UniProtKB-EC"/>
</dbReference>
<keyword evidence="12" id="KW-1185">Reference proteome</keyword>
<evidence type="ECO:0000313" key="11">
    <source>
        <dbReference type="EMBL" id="KAJ8716797.1"/>
    </source>
</evidence>
<protein>
    <recommendedName>
        <fullName evidence="9">Methionine synthase reductase</fullName>
        <ecNumber evidence="8">1.16.1.8</ecNumber>
    </recommendedName>
</protein>
<dbReference type="PRINTS" id="PR00371">
    <property type="entry name" value="FPNCR"/>
</dbReference>
<proteinExistence type="predicted"/>
<dbReference type="InterPro" id="IPR017938">
    <property type="entry name" value="Riboflavin_synthase-like_b-brl"/>
</dbReference>
<dbReference type="SUPFAM" id="SSF52343">
    <property type="entry name" value="Ferredoxin reductase-like, C-terminal NADP-linked domain"/>
    <property type="match status" value="1"/>
</dbReference>
<dbReference type="Proteomes" id="UP001231518">
    <property type="component" value="Chromosome 14"/>
</dbReference>
<dbReference type="GO" id="GO:0050660">
    <property type="term" value="F:flavin adenine dinucleotide binding"/>
    <property type="evidence" value="ECO:0007669"/>
    <property type="project" value="TreeGrafter"/>
</dbReference>
<keyword evidence="4" id="KW-0288">FMN</keyword>
<evidence type="ECO:0000259" key="10">
    <source>
        <dbReference type="PROSITE" id="PS51384"/>
    </source>
</evidence>
<dbReference type="Pfam" id="PF00667">
    <property type="entry name" value="FAD_binding_1"/>
    <property type="match status" value="1"/>
</dbReference>
<keyword evidence="6" id="KW-0521">NADP</keyword>
<dbReference type="AlphaFoldDB" id="A0AAD7YI34"/>
<dbReference type="SUPFAM" id="SSF63380">
    <property type="entry name" value="Riboflavin synthase domain-like"/>
    <property type="match status" value="1"/>
</dbReference>
<evidence type="ECO:0000256" key="6">
    <source>
        <dbReference type="ARBA" id="ARBA00022857"/>
    </source>
</evidence>
<gene>
    <name evidence="11" type="ORF">PYW07_003424</name>
</gene>
<evidence type="ECO:0000256" key="9">
    <source>
        <dbReference type="ARBA" id="ARBA00040659"/>
    </source>
</evidence>
<accession>A0AAD7YI34</accession>